<dbReference type="VEuPathDB" id="FungiDB:VP01_1340g1"/>
<keyword evidence="1" id="KW-0812">Transmembrane</keyword>
<gene>
    <name evidence="2" type="ORF">VP01_1340g1</name>
</gene>
<dbReference type="Proteomes" id="UP000037035">
    <property type="component" value="Unassembled WGS sequence"/>
</dbReference>
<keyword evidence="3" id="KW-1185">Reference proteome</keyword>
<keyword evidence="1" id="KW-0472">Membrane</keyword>
<feature type="transmembrane region" description="Helical" evidence="1">
    <location>
        <begin position="109"/>
        <end position="130"/>
    </location>
</feature>
<evidence type="ECO:0000256" key="1">
    <source>
        <dbReference type="SAM" id="Phobius"/>
    </source>
</evidence>
<feature type="transmembrane region" description="Helical" evidence="1">
    <location>
        <begin position="68"/>
        <end position="89"/>
    </location>
</feature>
<comment type="caution">
    <text evidence="2">The sequence shown here is derived from an EMBL/GenBank/DDBJ whole genome shotgun (WGS) entry which is preliminary data.</text>
</comment>
<organism evidence="2 3">
    <name type="scientific">Puccinia sorghi</name>
    <dbReference type="NCBI Taxonomy" id="27349"/>
    <lineage>
        <taxon>Eukaryota</taxon>
        <taxon>Fungi</taxon>
        <taxon>Dikarya</taxon>
        <taxon>Basidiomycota</taxon>
        <taxon>Pucciniomycotina</taxon>
        <taxon>Pucciniomycetes</taxon>
        <taxon>Pucciniales</taxon>
        <taxon>Pucciniaceae</taxon>
        <taxon>Puccinia</taxon>
    </lineage>
</organism>
<name>A0A0L6VMB8_9BASI</name>
<protein>
    <submittedName>
        <fullName evidence="2">Uncharacterized protein</fullName>
    </submittedName>
</protein>
<reference evidence="2 3" key="1">
    <citation type="submission" date="2015-08" db="EMBL/GenBank/DDBJ databases">
        <title>Next Generation Sequencing and Analysis of the Genome of Puccinia sorghi L Schw, the Causal Agent of Maize Common Rust.</title>
        <authorList>
            <person name="Rochi L."/>
            <person name="Burguener G."/>
            <person name="Darino M."/>
            <person name="Turjanski A."/>
            <person name="Kreff E."/>
            <person name="Dieguez M.J."/>
            <person name="Sacco F."/>
        </authorList>
    </citation>
    <scope>NUCLEOTIDE SEQUENCE [LARGE SCALE GENOMIC DNA]</scope>
    <source>
        <strain evidence="2 3">RO10H11247</strain>
    </source>
</reference>
<keyword evidence="1" id="KW-1133">Transmembrane helix</keyword>
<accession>A0A0L6VMB8</accession>
<dbReference type="AlphaFoldDB" id="A0A0L6VMB8"/>
<evidence type="ECO:0000313" key="2">
    <source>
        <dbReference type="EMBL" id="KNZ61898.1"/>
    </source>
</evidence>
<dbReference type="EMBL" id="LAVV01003788">
    <property type="protein sequence ID" value="KNZ61898.1"/>
    <property type="molecule type" value="Genomic_DNA"/>
</dbReference>
<evidence type="ECO:0000313" key="3">
    <source>
        <dbReference type="Proteomes" id="UP000037035"/>
    </source>
</evidence>
<sequence length="430" mass="48609">MEDMRKGSSVWLKLKVGSRRQGRMSRGLVGHVRSGRLIKPVSLSSLYLTAKVLERFDITSAQVLRARFIVPLYPVLSFLFPPPCFYLFSLFVVGSPEFLIDLISGSPRLSYIISPIFPVLFVSSALFPFYPLMLSLLSSHSETAAYLDVSRPKLATLILAQSNTWNITTPPFQMTGLGQESTLYVELFMKRWNAHKIVRQNEYKSRNPLLQSTQSASAFLTATYKGGAGLDLAEYLSIVAIDVWEVWRFAIIEVWERNEPTSWVSPTGGLSSASAPLYNPQLAIYHLDHNTSLISCGWIVPFQLRFSSTTLSFLQATKSLCGWVKSILTFVIKKDQLVGEFMRPFFCVSMNCDAITTSHPNCIHYTCPNQCATFFFELYGELWGLEMPPLTQSIMFQTTDAPTSIHYHIAIPKYHTLVDFSWLEPTNNIK</sequence>
<proteinExistence type="predicted"/>